<dbReference type="GO" id="GO:0003723">
    <property type="term" value="F:RNA binding"/>
    <property type="evidence" value="ECO:0007669"/>
    <property type="project" value="InterPro"/>
</dbReference>
<dbReference type="RefSeq" id="WP_038588458.1">
    <property type="nucleotide sequence ID" value="NZ_CP009211.1"/>
</dbReference>
<dbReference type="InterPro" id="IPR020103">
    <property type="entry name" value="PsdUridine_synth_cat_dom_sf"/>
</dbReference>
<evidence type="ECO:0000256" key="5">
    <source>
        <dbReference type="PIRSR" id="PIRSR001430-1"/>
    </source>
</evidence>
<comment type="caution">
    <text evidence="4">Lacks conserved residue(s) required for the propagation of feature annotation.</text>
</comment>
<dbReference type="NCBIfam" id="TIGR00071">
    <property type="entry name" value="hisT_truA"/>
    <property type="match status" value="1"/>
</dbReference>
<evidence type="ECO:0000256" key="3">
    <source>
        <dbReference type="ARBA" id="ARBA00023235"/>
    </source>
</evidence>
<name>A0A076NEG1_9CORY</name>
<dbReference type="Proteomes" id="UP000028780">
    <property type="component" value="Chromosome"/>
</dbReference>
<evidence type="ECO:0000256" key="2">
    <source>
        <dbReference type="ARBA" id="ARBA00022694"/>
    </source>
</evidence>
<dbReference type="HOGENOM" id="CLU_014673_0_2_11"/>
<dbReference type="GO" id="GO:0160147">
    <property type="term" value="F:tRNA pseudouridine(38-40) synthase activity"/>
    <property type="evidence" value="ECO:0007669"/>
    <property type="project" value="UniProtKB-EC"/>
</dbReference>
<dbReference type="InterPro" id="IPR020094">
    <property type="entry name" value="TruA/RsuA/RluB/E/F_N"/>
</dbReference>
<dbReference type="STRING" id="156978.CIMIT_02055"/>
<dbReference type="eggNOG" id="COG0101">
    <property type="taxonomic scope" value="Bacteria"/>
</dbReference>
<feature type="active site" description="Nucleophile" evidence="4 5">
    <location>
        <position position="62"/>
    </location>
</feature>
<comment type="subunit">
    <text evidence="4">Homodimer.</text>
</comment>
<dbReference type="InterPro" id="IPR020097">
    <property type="entry name" value="PsdUridine_synth_TruA_a/b_dom"/>
</dbReference>
<evidence type="ECO:0000256" key="1">
    <source>
        <dbReference type="ARBA" id="ARBA00009375"/>
    </source>
</evidence>
<evidence type="ECO:0000256" key="4">
    <source>
        <dbReference type="HAMAP-Rule" id="MF_00171"/>
    </source>
</evidence>
<dbReference type="KEGG" id="cii:CIMIT_02055"/>
<accession>A0A076NEG1</accession>
<dbReference type="PANTHER" id="PTHR11142">
    <property type="entry name" value="PSEUDOURIDYLATE SYNTHASE"/>
    <property type="match status" value="1"/>
</dbReference>
<dbReference type="FunFam" id="3.30.70.580:FF:000001">
    <property type="entry name" value="tRNA pseudouridine synthase A"/>
    <property type="match status" value="1"/>
</dbReference>
<dbReference type="PIRSF" id="PIRSF001430">
    <property type="entry name" value="tRNA_psdUrid_synth"/>
    <property type="match status" value="1"/>
</dbReference>
<dbReference type="Gene3D" id="3.30.70.660">
    <property type="entry name" value="Pseudouridine synthase I, catalytic domain, C-terminal subdomain"/>
    <property type="match status" value="1"/>
</dbReference>
<dbReference type="GO" id="GO:0031119">
    <property type="term" value="P:tRNA pseudouridine synthesis"/>
    <property type="evidence" value="ECO:0007669"/>
    <property type="project" value="UniProtKB-UniRule"/>
</dbReference>
<comment type="function">
    <text evidence="4">Formation of pseudouridine at positions 38, 39 and 40 in the anticodon stem and loop of transfer RNAs.</text>
</comment>
<dbReference type="EC" id="5.4.99.12" evidence="4"/>
<dbReference type="AlphaFoldDB" id="A0A076NEG1"/>
<reference evidence="9 10" key="1">
    <citation type="submission" date="2014-08" db="EMBL/GenBank/DDBJ databases">
        <title>Complete genome sequence of Corynebacterium imitans DSM 44264, isolated from a five-month-old boy with suspected pharyngeal diphtheria.</title>
        <authorList>
            <person name="Mollmann S."/>
            <person name="Albersmeier A."/>
            <person name="Ruckert C."/>
            <person name="Tauch A."/>
        </authorList>
    </citation>
    <scope>NUCLEOTIDE SEQUENCE [LARGE SCALE GENOMIC DNA]</scope>
    <source>
        <strain evidence="9 10">DSM 44264</strain>
    </source>
</reference>
<gene>
    <name evidence="4" type="primary">truA</name>
    <name evidence="9" type="ORF">CIMIT_02055</name>
</gene>
<dbReference type="InterPro" id="IPR001406">
    <property type="entry name" value="PsdUridine_synth_TruA"/>
</dbReference>
<dbReference type="EMBL" id="CP009211">
    <property type="protein sequence ID" value="AIJ32854.1"/>
    <property type="molecule type" value="Genomic_DNA"/>
</dbReference>
<dbReference type="InterPro" id="IPR020095">
    <property type="entry name" value="PsdUridine_synth_TruA_C"/>
</dbReference>
<feature type="domain" description="Pseudouridine synthase I TruA alpha/beta" evidence="8">
    <location>
        <begin position="18"/>
        <end position="121"/>
    </location>
</feature>
<keyword evidence="10" id="KW-1185">Reference proteome</keyword>
<dbReference type="CDD" id="cd02570">
    <property type="entry name" value="PseudoU_synth_EcTruA"/>
    <property type="match status" value="1"/>
</dbReference>
<keyword evidence="3 4" id="KW-0413">Isomerase</keyword>
<proteinExistence type="inferred from homology"/>
<evidence type="ECO:0000313" key="10">
    <source>
        <dbReference type="Proteomes" id="UP000028780"/>
    </source>
</evidence>
<dbReference type="Gene3D" id="3.30.70.580">
    <property type="entry name" value="Pseudouridine synthase I, catalytic domain, N-terminal subdomain"/>
    <property type="match status" value="1"/>
</dbReference>
<evidence type="ECO:0000256" key="7">
    <source>
        <dbReference type="RuleBase" id="RU003792"/>
    </source>
</evidence>
<dbReference type="HAMAP" id="MF_00171">
    <property type="entry name" value="TruA"/>
    <property type="match status" value="1"/>
</dbReference>
<dbReference type="SUPFAM" id="SSF55120">
    <property type="entry name" value="Pseudouridine synthase"/>
    <property type="match status" value="1"/>
</dbReference>
<comment type="catalytic activity">
    <reaction evidence="4 7">
        <text>uridine(38/39/40) in tRNA = pseudouridine(38/39/40) in tRNA</text>
        <dbReference type="Rhea" id="RHEA:22376"/>
        <dbReference type="Rhea" id="RHEA-COMP:10085"/>
        <dbReference type="Rhea" id="RHEA-COMP:10087"/>
        <dbReference type="ChEBI" id="CHEBI:65314"/>
        <dbReference type="ChEBI" id="CHEBI:65315"/>
        <dbReference type="EC" id="5.4.99.12"/>
    </reaction>
</comment>
<protein>
    <recommendedName>
        <fullName evidence="4">tRNA pseudouridine synthase A</fullName>
        <ecNumber evidence="4">5.4.99.12</ecNumber>
    </recommendedName>
    <alternativeName>
        <fullName evidence="4">tRNA pseudouridine(38-40) synthase</fullName>
    </alternativeName>
    <alternativeName>
        <fullName evidence="4">tRNA pseudouridylate synthase I</fullName>
    </alternativeName>
    <alternativeName>
        <fullName evidence="4">tRNA-uridine isomerase I</fullName>
    </alternativeName>
</protein>
<keyword evidence="2 4" id="KW-0819">tRNA processing</keyword>
<feature type="domain" description="Pseudouridine synthase I TruA alpha/beta" evidence="8">
    <location>
        <begin position="162"/>
        <end position="268"/>
    </location>
</feature>
<sequence>MTTSAVSGTDMRLRLDIAYDGTDFHGWARQTSGVRTVQETIEDALALVLRIPVTLTVAGRTDAGVHASAQVAHTDVPRAALDQRSLDGDPTKLVRRLSKLLPDDVRVLNVNEAPDAFDARFAALHRSYTYRVTTNPAGALPTRRADTAVWGKPVVINRMQQAADLIVGLHDFAAFCKPKPHATTIRDVHAFTWHDVSTQHERDVYEARITADAFCWNMVRALVATCLKVGEGKREDEWVAQLLEVTKRDSQVPLAPACGLTLTGVEYPHPDAFAKRAAVTRDRRTLPKH</sequence>
<evidence type="ECO:0000256" key="6">
    <source>
        <dbReference type="PIRSR" id="PIRSR001430-2"/>
    </source>
</evidence>
<evidence type="ECO:0000313" key="9">
    <source>
        <dbReference type="EMBL" id="AIJ32854.1"/>
    </source>
</evidence>
<comment type="similarity">
    <text evidence="1 4 7">Belongs to the tRNA pseudouridine synthase TruA family.</text>
</comment>
<organism evidence="9 10">
    <name type="scientific">Corynebacterium imitans</name>
    <dbReference type="NCBI Taxonomy" id="156978"/>
    <lineage>
        <taxon>Bacteria</taxon>
        <taxon>Bacillati</taxon>
        <taxon>Actinomycetota</taxon>
        <taxon>Actinomycetes</taxon>
        <taxon>Mycobacteriales</taxon>
        <taxon>Corynebacteriaceae</taxon>
        <taxon>Corynebacterium</taxon>
    </lineage>
</organism>
<dbReference type="PANTHER" id="PTHR11142:SF0">
    <property type="entry name" value="TRNA PSEUDOURIDINE SYNTHASE-LIKE 1"/>
    <property type="match status" value="1"/>
</dbReference>
<feature type="binding site" evidence="4 6">
    <location>
        <position position="128"/>
    </location>
    <ligand>
        <name>substrate</name>
    </ligand>
</feature>
<evidence type="ECO:0000259" key="8">
    <source>
        <dbReference type="Pfam" id="PF01416"/>
    </source>
</evidence>
<dbReference type="Pfam" id="PF01416">
    <property type="entry name" value="PseudoU_synth_1"/>
    <property type="match status" value="2"/>
</dbReference>